<sequence>MARRLLIGSAEDGHSIEVMEGVVGNFPQLVLARVDILYLAAEALRICKMPNWWHPLSGGKDYIYSGLLAERKLLHFDGHHTLENMTRMIEVGIAEQDTVSAIAGVIGLSHARLSATRQAEFLAGMAAKTTHSLAQRLVEIHLRAKSALSSDNNFLCQAAWMMAGGYSPVADRSEPVFATDVFDLVDTARERWKNPQPIPRWCCDGLHSAGDDVRFMGVWFHMYAACLAFERYGRLDPQDNWIPKFYCYDGLTIATELPPSMGEIPP</sequence>
<name>A0A7G8BE69_9BACT</name>
<evidence type="ECO:0000313" key="1">
    <source>
        <dbReference type="EMBL" id="QNI30839.1"/>
    </source>
</evidence>
<proteinExistence type="predicted"/>
<dbReference type="KEGG" id="adin:H7849_17180"/>
<dbReference type="RefSeq" id="WP_186740995.1">
    <property type="nucleotide sequence ID" value="NZ_CP060394.1"/>
</dbReference>
<dbReference type="EMBL" id="CP060394">
    <property type="protein sequence ID" value="QNI30839.1"/>
    <property type="molecule type" value="Genomic_DNA"/>
</dbReference>
<dbReference type="AlphaFoldDB" id="A0A7G8BE69"/>
<dbReference type="Proteomes" id="UP000515312">
    <property type="component" value="Chromosome"/>
</dbReference>
<accession>A0A7G8BE69</accession>
<evidence type="ECO:0000313" key="2">
    <source>
        <dbReference type="Proteomes" id="UP000515312"/>
    </source>
</evidence>
<gene>
    <name evidence="1" type="ORF">H7849_17180</name>
</gene>
<protein>
    <submittedName>
        <fullName evidence="1">Uncharacterized protein</fullName>
    </submittedName>
</protein>
<keyword evidence="2" id="KW-1185">Reference proteome</keyword>
<organism evidence="1 2">
    <name type="scientific">Alloacidobacterium dinghuense</name>
    <dbReference type="NCBI Taxonomy" id="2763107"/>
    <lineage>
        <taxon>Bacteria</taxon>
        <taxon>Pseudomonadati</taxon>
        <taxon>Acidobacteriota</taxon>
        <taxon>Terriglobia</taxon>
        <taxon>Terriglobales</taxon>
        <taxon>Acidobacteriaceae</taxon>
        <taxon>Alloacidobacterium</taxon>
    </lineage>
</organism>
<reference evidence="1 2" key="1">
    <citation type="submission" date="2020-08" db="EMBL/GenBank/DDBJ databases">
        <title>Edaphobacter telluris sp. nov. and Acidobacterium dinghuensis sp. nov., two acidobacteria isolated from forest soil.</title>
        <authorList>
            <person name="Fu J."/>
            <person name="Qiu L."/>
        </authorList>
    </citation>
    <scope>NUCLEOTIDE SEQUENCE [LARGE SCALE GENOMIC DNA]</scope>
    <source>
        <strain evidence="1">4Y35</strain>
    </source>
</reference>